<reference evidence="2 3" key="1">
    <citation type="submission" date="2018-09" db="EMBL/GenBank/DDBJ databases">
        <title>Identification of marine bacteria producing industrial enzymes.</title>
        <authorList>
            <person name="Cheng T.H."/>
            <person name="Saidin J."/>
            <person name="Muhd D.D."/>
            <person name="Isa M.N.M."/>
            <person name="Bakar M.F.A."/>
            <person name="Ismail N."/>
        </authorList>
    </citation>
    <scope>NUCLEOTIDE SEQUENCE [LARGE SCALE GENOMIC DNA]</scope>
    <source>
        <strain evidence="2 3">MNAD 1.6</strain>
    </source>
</reference>
<dbReference type="RefSeq" id="WP_119853232.1">
    <property type="nucleotide sequence ID" value="NZ_QYSE01000002.1"/>
</dbReference>
<gene>
    <name evidence="2" type="ORF">D4741_12560</name>
</gene>
<dbReference type="PROSITE" id="PS51186">
    <property type="entry name" value="GNAT"/>
    <property type="match status" value="1"/>
</dbReference>
<dbReference type="GO" id="GO:0016747">
    <property type="term" value="F:acyltransferase activity, transferring groups other than amino-acyl groups"/>
    <property type="evidence" value="ECO:0007669"/>
    <property type="project" value="InterPro"/>
</dbReference>
<dbReference type="Proteomes" id="UP000265938">
    <property type="component" value="Unassembled WGS sequence"/>
</dbReference>
<organism evidence="2 3">
    <name type="scientific">Pseudoalteromonas gelatinilytica</name>
    <dbReference type="NCBI Taxonomy" id="1703256"/>
    <lineage>
        <taxon>Bacteria</taxon>
        <taxon>Pseudomonadati</taxon>
        <taxon>Pseudomonadota</taxon>
        <taxon>Gammaproteobacteria</taxon>
        <taxon>Alteromonadales</taxon>
        <taxon>Pseudoalteromonadaceae</taxon>
        <taxon>Pseudoalteromonas</taxon>
    </lineage>
</organism>
<dbReference type="InterPro" id="IPR016181">
    <property type="entry name" value="Acyl_CoA_acyltransferase"/>
</dbReference>
<evidence type="ECO:0000259" key="1">
    <source>
        <dbReference type="PROSITE" id="PS51186"/>
    </source>
</evidence>
<name>A0A3A3ER08_9GAMM</name>
<sequence>MISLRDFQQQDTEQLISILNDTSVTQFLSSKIPSPYTASDANWWITEGSKSELIKAISLDDQLVGCVSVLPGEFEFNRSAELGYWLAKEYWQQGITAKAATMLLETVFTKTDIVRVFAYVCEDNPASMKLLKKLGFEQDAILKNAMFKQQQFFNAHLFSLIKPHNKN</sequence>
<evidence type="ECO:0000313" key="3">
    <source>
        <dbReference type="Proteomes" id="UP000265938"/>
    </source>
</evidence>
<dbReference type="Pfam" id="PF13302">
    <property type="entry name" value="Acetyltransf_3"/>
    <property type="match status" value="1"/>
</dbReference>
<dbReference type="EMBL" id="QYSE01000002">
    <property type="protein sequence ID" value="RJF35793.1"/>
    <property type="molecule type" value="Genomic_DNA"/>
</dbReference>
<evidence type="ECO:0000313" key="2">
    <source>
        <dbReference type="EMBL" id="RJF35793.1"/>
    </source>
</evidence>
<dbReference type="InterPro" id="IPR000182">
    <property type="entry name" value="GNAT_dom"/>
</dbReference>
<proteinExistence type="predicted"/>
<accession>A0A3A3ER08</accession>
<dbReference type="Gene3D" id="3.40.630.30">
    <property type="match status" value="1"/>
</dbReference>
<dbReference type="SUPFAM" id="SSF55729">
    <property type="entry name" value="Acyl-CoA N-acyltransferases (Nat)"/>
    <property type="match status" value="1"/>
</dbReference>
<feature type="domain" description="N-acetyltransferase" evidence="1">
    <location>
        <begin position="2"/>
        <end position="165"/>
    </location>
</feature>
<protein>
    <submittedName>
        <fullName evidence="2">N-acetyltransferase</fullName>
    </submittedName>
</protein>
<comment type="caution">
    <text evidence="2">The sequence shown here is derived from an EMBL/GenBank/DDBJ whole genome shotgun (WGS) entry which is preliminary data.</text>
</comment>
<dbReference type="PANTHER" id="PTHR46067:SF27">
    <property type="entry name" value="ACYL-COA N-ACYLTRANSFERASES (NAT) SUPERFAMILY PROTEIN"/>
    <property type="match status" value="1"/>
</dbReference>
<dbReference type="AlphaFoldDB" id="A0A3A3ER08"/>
<keyword evidence="2" id="KW-0808">Transferase</keyword>
<dbReference type="PANTHER" id="PTHR46067">
    <property type="entry name" value="ACYL-COA N-ACYLTRANSFERASES (NAT) SUPERFAMILY PROTEIN"/>
    <property type="match status" value="1"/>
</dbReference>